<dbReference type="SUPFAM" id="SSF55811">
    <property type="entry name" value="Nudix"/>
    <property type="match status" value="1"/>
</dbReference>
<comment type="similarity">
    <text evidence="1">Belongs to the Nudix hydrolase family.</text>
</comment>
<dbReference type="InterPro" id="IPR003565">
    <property type="entry name" value="Tetra_PHTase"/>
</dbReference>
<keyword evidence="3" id="KW-0547">Nucleotide-binding</keyword>
<accession>A0A7T5RIW6</accession>
<gene>
    <name evidence="7" type="ORF">HYW89_02920</name>
</gene>
<feature type="domain" description="Nudix hydrolase" evidence="6">
    <location>
        <begin position="2"/>
        <end position="144"/>
    </location>
</feature>
<proteinExistence type="inferred from homology"/>
<dbReference type="PROSITE" id="PS51462">
    <property type="entry name" value="NUDIX"/>
    <property type="match status" value="1"/>
</dbReference>
<dbReference type="InterPro" id="IPR020084">
    <property type="entry name" value="NUDIX_hydrolase_CS"/>
</dbReference>
<dbReference type="InterPro" id="IPR000086">
    <property type="entry name" value="NUDIX_hydrolase_dom"/>
</dbReference>
<evidence type="ECO:0000259" key="6">
    <source>
        <dbReference type="PROSITE" id="PS51462"/>
    </source>
</evidence>
<dbReference type="Gene3D" id="3.90.79.10">
    <property type="entry name" value="Nucleoside Triphosphate Pyrophosphohydrolase"/>
    <property type="match status" value="1"/>
</dbReference>
<protein>
    <recommendedName>
        <fullName evidence="2">Bis(5'-nucleosyl)-tetraphosphatase [asymmetrical]</fullName>
    </recommendedName>
    <alternativeName>
        <fullName evidence="5">Diadenosine 5',5'''-P1,P4-tetraphosphate asymmetrical hydrolase</fullName>
    </alternativeName>
</protein>
<dbReference type="GO" id="GO:0006754">
    <property type="term" value="P:ATP biosynthetic process"/>
    <property type="evidence" value="ECO:0007669"/>
    <property type="project" value="TreeGrafter"/>
</dbReference>
<dbReference type="EMBL" id="CP066690">
    <property type="protein sequence ID" value="QQG44937.1"/>
    <property type="molecule type" value="Genomic_DNA"/>
</dbReference>
<dbReference type="PROSITE" id="PS00893">
    <property type="entry name" value="NUDIX_BOX"/>
    <property type="match status" value="1"/>
</dbReference>
<name>A0A7T5RIW6_9BACT</name>
<dbReference type="AlphaFoldDB" id="A0A7T5RIW6"/>
<evidence type="ECO:0000256" key="2">
    <source>
        <dbReference type="ARBA" id="ARBA00018911"/>
    </source>
</evidence>
<evidence type="ECO:0000313" key="8">
    <source>
        <dbReference type="Proteomes" id="UP000595618"/>
    </source>
</evidence>
<dbReference type="PANTHER" id="PTHR21340">
    <property type="entry name" value="DIADENOSINE 5,5-P1,P4-TETRAPHOSPHATE PYROPHOSPHOHYDROLASE MUTT"/>
    <property type="match status" value="1"/>
</dbReference>
<evidence type="ECO:0000313" key="7">
    <source>
        <dbReference type="EMBL" id="QQG44937.1"/>
    </source>
</evidence>
<keyword evidence="4" id="KW-0378">Hydrolase</keyword>
<dbReference type="Pfam" id="PF00293">
    <property type="entry name" value="NUDIX"/>
    <property type="match status" value="1"/>
</dbReference>
<evidence type="ECO:0000256" key="3">
    <source>
        <dbReference type="ARBA" id="ARBA00022741"/>
    </source>
</evidence>
<dbReference type="InterPro" id="IPR015797">
    <property type="entry name" value="NUDIX_hydrolase-like_dom_sf"/>
</dbReference>
<dbReference type="GO" id="GO:0000166">
    <property type="term" value="F:nucleotide binding"/>
    <property type="evidence" value="ECO:0007669"/>
    <property type="project" value="UniProtKB-KW"/>
</dbReference>
<dbReference type="PANTHER" id="PTHR21340:SF0">
    <property type="entry name" value="BIS(5'-NUCLEOSYL)-TETRAPHOSPHATASE [ASYMMETRICAL]"/>
    <property type="match status" value="1"/>
</dbReference>
<evidence type="ECO:0000256" key="5">
    <source>
        <dbReference type="ARBA" id="ARBA00032644"/>
    </source>
</evidence>
<dbReference type="GO" id="GO:0004081">
    <property type="term" value="F:bis(5'-nucleosyl)-tetraphosphatase (asymmetrical) activity"/>
    <property type="evidence" value="ECO:0007669"/>
    <property type="project" value="TreeGrafter"/>
</dbReference>
<evidence type="ECO:0000256" key="4">
    <source>
        <dbReference type="ARBA" id="ARBA00022801"/>
    </source>
</evidence>
<sequence length="149" mass="17378">MPVERSAGIIVFRKTPRGRRYLVIRASRNFSEVAKGRKVHEFWDFPKGRLDKGETGIGAALREAKEEVGLDNFEVVPDFKETIRYFTWRGGKPIPKFVALFLARTKTSKVKLSWEHDKYEWLSYTEAVRLVTLPQMKDALRKSENFLSR</sequence>
<dbReference type="CDD" id="cd03428">
    <property type="entry name" value="NUDIX_Ap4A_Nudt2"/>
    <property type="match status" value="1"/>
</dbReference>
<dbReference type="InterPro" id="IPR051325">
    <property type="entry name" value="Nudix_hydrolase_domain"/>
</dbReference>
<dbReference type="GO" id="GO:0006167">
    <property type="term" value="P:AMP biosynthetic process"/>
    <property type="evidence" value="ECO:0007669"/>
    <property type="project" value="TreeGrafter"/>
</dbReference>
<organism evidence="7 8">
    <name type="scientific">Candidatus Sungiibacteriota bacterium</name>
    <dbReference type="NCBI Taxonomy" id="2750080"/>
    <lineage>
        <taxon>Bacteria</taxon>
        <taxon>Candidatus Sungiibacteriota</taxon>
    </lineage>
</organism>
<reference evidence="7 8" key="1">
    <citation type="submission" date="2020-07" db="EMBL/GenBank/DDBJ databases">
        <title>Huge and variable diversity of episymbiotic CPR bacteria and DPANN archaea in groundwater ecosystems.</title>
        <authorList>
            <person name="He C.Y."/>
            <person name="Keren R."/>
            <person name="Whittaker M."/>
            <person name="Farag I.F."/>
            <person name="Doudna J."/>
            <person name="Cate J.H.D."/>
            <person name="Banfield J.F."/>
        </authorList>
    </citation>
    <scope>NUCLEOTIDE SEQUENCE [LARGE SCALE GENOMIC DNA]</scope>
    <source>
        <strain evidence="7">NC_groundwater_541_Ag_S-0.1um_46_50</strain>
    </source>
</reference>
<dbReference type="Proteomes" id="UP000595618">
    <property type="component" value="Chromosome"/>
</dbReference>
<evidence type="ECO:0000256" key="1">
    <source>
        <dbReference type="ARBA" id="ARBA00005582"/>
    </source>
</evidence>